<dbReference type="AlphaFoldDB" id="A0A132BXE2"/>
<dbReference type="Proteomes" id="UP000068382">
    <property type="component" value="Unassembled WGS sequence"/>
</dbReference>
<gene>
    <name evidence="3" type="ORF">TRIHO_22130</name>
</gene>
<dbReference type="PANTHER" id="PTHR43569">
    <property type="entry name" value="AMIDOHYDROLASE"/>
    <property type="match status" value="1"/>
</dbReference>
<protein>
    <submittedName>
        <fullName evidence="3">Amidohydrolase</fullName>
    </submittedName>
</protein>
<accession>A0A132BXE2</accession>
<comment type="similarity">
    <text evidence="1">Belongs to the metallo-dependent hydrolases superfamily.</text>
</comment>
<comment type="caution">
    <text evidence="3">The sequence shown here is derived from an EMBL/GenBank/DDBJ whole genome shotgun (WGS) entry which is preliminary data.</text>
</comment>
<name>A0A132BXE2_9RHOB</name>
<sequence>MIIDAHQHFWRIDRGDYTWMDDSVAAIRRDILPTELLPLATTAGVVGTVAVQAAPTLAETEFLLALCRDTPLIKGVVGWIDLTGDVPAQLARLSHPMLRGVRPMLQDIPETDWVLRPDVVAGLAAVAAAGLRMDALITPRHLNTIDRLAQHLPELAIIVDHCAKPVFDGTDPGSDWRNGIERLARHPQISCKLSGLANEFGPGWSPEALQPTFDHVLRCFGPERLMWGSDWPVLELAGDYPSWLDTAQNLCAPLTPTEREALFGGTARRLYDLDPKGTQP</sequence>
<dbReference type="PANTHER" id="PTHR43569:SF2">
    <property type="entry name" value="AMIDOHYDROLASE-RELATED DOMAIN-CONTAINING PROTEIN"/>
    <property type="match status" value="1"/>
</dbReference>
<dbReference type="PATRIC" id="fig|1768241.3.peg.2325"/>
<feature type="domain" description="Amidohydrolase-related" evidence="2">
    <location>
        <begin position="3"/>
        <end position="273"/>
    </location>
</feature>
<dbReference type="Gene3D" id="3.20.20.140">
    <property type="entry name" value="Metal-dependent hydrolases"/>
    <property type="match status" value="1"/>
</dbReference>
<dbReference type="GO" id="GO:0016787">
    <property type="term" value="F:hydrolase activity"/>
    <property type="evidence" value="ECO:0007669"/>
    <property type="project" value="UniProtKB-KW"/>
</dbReference>
<evidence type="ECO:0000313" key="4">
    <source>
        <dbReference type="Proteomes" id="UP000068382"/>
    </source>
</evidence>
<dbReference type="Pfam" id="PF04909">
    <property type="entry name" value="Amidohydro_2"/>
    <property type="match status" value="1"/>
</dbReference>
<dbReference type="InterPro" id="IPR032466">
    <property type="entry name" value="Metal_Hydrolase"/>
</dbReference>
<proteinExistence type="inferred from homology"/>
<evidence type="ECO:0000259" key="2">
    <source>
        <dbReference type="Pfam" id="PF04909"/>
    </source>
</evidence>
<dbReference type="OrthoDB" id="9787654at2"/>
<evidence type="ECO:0000313" key="3">
    <source>
        <dbReference type="EMBL" id="KUP92954.1"/>
    </source>
</evidence>
<dbReference type="EMBL" id="LPUY01000064">
    <property type="protein sequence ID" value="KUP92954.1"/>
    <property type="molecule type" value="Genomic_DNA"/>
</dbReference>
<keyword evidence="4" id="KW-1185">Reference proteome</keyword>
<keyword evidence="3" id="KW-0378">Hydrolase</keyword>
<dbReference type="SUPFAM" id="SSF51556">
    <property type="entry name" value="Metallo-dependent hydrolases"/>
    <property type="match status" value="1"/>
</dbReference>
<dbReference type="InterPro" id="IPR052350">
    <property type="entry name" value="Metallo-dep_Lactonases"/>
</dbReference>
<organism evidence="3 4">
    <name type="scientific">Tritonibacter horizontis</name>
    <dbReference type="NCBI Taxonomy" id="1768241"/>
    <lineage>
        <taxon>Bacteria</taxon>
        <taxon>Pseudomonadati</taxon>
        <taxon>Pseudomonadota</taxon>
        <taxon>Alphaproteobacteria</taxon>
        <taxon>Rhodobacterales</taxon>
        <taxon>Paracoccaceae</taxon>
        <taxon>Tritonibacter</taxon>
    </lineage>
</organism>
<dbReference type="InterPro" id="IPR006680">
    <property type="entry name" value="Amidohydro-rel"/>
</dbReference>
<evidence type="ECO:0000256" key="1">
    <source>
        <dbReference type="ARBA" id="ARBA00038310"/>
    </source>
</evidence>
<dbReference type="RefSeq" id="WP_068243241.1">
    <property type="nucleotide sequence ID" value="NZ_LPUY01000064.1"/>
</dbReference>
<reference evidence="3 4" key="1">
    <citation type="submission" date="2015-12" db="EMBL/GenBank/DDBJ databases">
        <title>Genome sequence of the marine Rhodobacteraceae strain O3.65, Candidatus Tritonibacter horizontis.</title>
        <authorList>
            <person name="Poehlein A."/>
            <person name="Giebel H.A."/>
            <person name="Voget S."/>
            <person name="Brinkhoff T."/>
        </authorList>
    </citation>
    <scope>NUCLEOTIDE SEQUENCE [LARGE SCALE GENOMIC DNA]</scope>
    <source>
        <strain evidence="3 4">O3.65</strain>
    </source>
</reference>